<evidence type="ECO:0000313" key="1">
    <source>
        <dbReference type="EMBL" id="KIW29378.1"/>
    </source>
</evidence>
<protein>
    <submittedName>
        <fullName evidence="1">Uncharacterized protein</fullName>
    </submittedName>
</protein>
<dbReference type="AlphaFoldDB" id="A0A0D2CDZ4"/>
<gene>
    <name evidence="1" type="ORF">PV07_05196</name>
</gene>
<dbReference type="InterPro" id="IPR036291">
    <property type="entry name" value="NAD(P)-bd_dom_sf"/>
</dbReference>
<dbReference type="Gene3D" id="3.40.50.720">
    <property type="entry name" value="NAD(P)-binding Rossmann-like Domain"/>
    <property type="match status" value="1"/>
</dbReference>
<keyword evidence="2" id="KW-1185">Reference proteome</keyword>
<dbReference type="Pfam" id="PF13561">
    <property type="entry name" value="adh_short_C2"/>
    <property type="match status" value="1"/>
</dbReference>
<dbReference type="InterPro" id="IPR002347">
    <property type="entry name" value="SDR_fam"/>
</dbReference>
<dbReference type="EMBL" id="KN847042">
    <property type="protein sequence ID" value="KIW29378.1"/>
    <property type="molecule type" value="Genomic_DNA"/>
</dbReference>
<name>A0A0D2CDZ4_9EURO</name>
<dbReference type="HOGENOM" id="CLU_2704610_0_0_1"/>
<dbReference type="VEuPathDB" id="FungiDB:PV07_05196"/>
<proteinExistence type="predicted"/>
<dbReference type="RefSeq" id="XP_016249594.1">
    <property type="nucleotide sequence ID" value="XM_016392075.1"/>
</dbReference>
<dbReference type="OrthoDB" id="1669814at2759"/>
<reference evidence="1 2" key="1">
    <citation type="submission" date="2015-01" db="EMBL/GenBank/DDBJ databases">
        <title>The Genome Sequence of Cladophialophora immunda CBS83496.</title>
        <authorList>
            <consortium name="The Broad Institute Genomics Platform"/>
            <person name="Cuomo C."/>
            <person name="de Hoog S."/>
            <person name="Gorbushina A."/>
            <person name="Stielow B."/>
            <person name="Teixiera M."/>
            <person name="Abouelleil A."/>
            <person name="Chapman S.B."/>
            <person name="Priest M."/>
            <person name="Young S.K."/>
            <person name="Wortman J."/>
            <person name="Nusbaum C."/>
            <person name="Birren B."/>
        </authorList>
    </citation>
    <scope>NUCLEOTIDE SEQUENCE [LARGE SCALE GENOMIC DNA]</scope>
    <source>
        <strain evidence="1 2">CBS 83496</strain>
    </source>
</reference>
<dbReference type="GeneID" id="27344390"/>
<accession>A0A0D2CDZ4</accession>
<evidence type="ECO:0000313" key="2">
    <source>
        <dbReference type="Proteomes" id="UP000054466"/>
    </source>
</evidence>
<dbReference type="Proteomes" id="UP000054466">
    <property type="component" value="Unassembled WGS sequence"/>
</dbReference>
<dbReference type="SUPFAM" id="SSF51735">
    <property type="entry name" value="NAD(P)-binding Rossmann-fold domains"/>
    <property type="match status" value="1"/>
</dbReference>
<organism evidence="1 2">
    <name type="scientific">Cladophialophora immunda</name>
    <dbReference type="NCBI Taxonomy" id="569365"/>
    <lineage>
        <taxon>Eukaryota</taxon>
        <taxon>Fungi</taxon>
        <taxon>Dikarya</taxon>
        <taxon>Ascomycota</taxon>
        <taxon>Pezizomycotina</taxon>
        <taxon>Eurotiomycetes</taxon>
        <taxon>Chaetothyriomycetidae</taxon>
        <taxon>Chaetothyriales</taxon>
        <taxon>Herpotrichiellaceae</taxon>
        <taxon>Cladophialophora</taxon>
    </lineage>
</organism>
<sequence>MAGIARTKKIAPVQFALKTLDDDDWDTILRVNLDGVKNSLRAEIQCMQDGRSIVNASRTAGQSGPPNSSPYTV</sequence>
<dbReference type="STRING" id="569365.A0A0D2CDZ4"/>